<reference evidence="1 2" key="1">
    <citation type="submission" date="2012-04" db="EMBL/GenBank/DDBJ databases">
        <title>The Genome Sequence of Saprolegnia declina VS20.</title>
        <authorList>
            <consortium name="The Broad Institute Genome Sequencing Platform"/>
            <person name="Russ C."/>
            <person name="Nusbaum C."/>
            <person name="Tyler B."/>
            <person name="van West P."/>
            <person name="Dieguez-Uribeondo J."/>
            <person name="de Bruijn I."/>
            <person name="Tripathy S."/>
            <person name="Jiang R."/>
            <person name="Young S.K."/>
            <person name="Zeng Q."/>
            <person name="Gargeya S."/>
            <person name="Fitzgerald M."/>
            <person name="Haas B."/>
            <person name="Abouelleil A."/>
            <person name="Alvarado L."/>
            <person name="Arachchi H.M."/>
            <person name="Berlin A."/>
            <person name="Chapman S.B."/>
            <person name="Goldberg J."/>
            <person name="Griggs A."/>
            <person name="Gujja S."/>
            <person name="Hansen M."/>
            <person name="Howarth C."/>
            <person name="Imamovic A."/>
            <person name="Larimer J."/>
            <person name="McCowen C."/>
            <person name="Montmayeur A."/>
            <person name="Murphy C."/>
            <person name="Neiman D."/>
            <person name="Pearson M."/>
            <person name="Priest M."/>
            <person name="Roberts A."/>
            <person name="Saif S."/>
            <person name="Shea T."/>
            <person name="Sisk P."/>
            <person name="Sykes S."/>
            <person name="Wortman J."/>
            <person name="Nusbaum C."/>
            <person name="Birren B."/>
        </authorList>
    </citation>
    <scope>NUCLEOTIDE SEQUENCE [LARGE SCALE GENOMIC DNA]</scope>
    <source>
        <strain evidence="1 2">VS20</strain>
    </source>
</reference>
<dbReference type="GeneID" id="19944836"/>
<dbReference type="OrthoDB" id="166993at2759"/>
<dbReference type="RefSeq" id="XP_008607990.1">
    <property type="nucleotide sequence ID" value="XM_008609768.1"/>
</dbReference>
<protein>
    <submittedName>
        <fullName evidence="1">Uncharacterized protein</fullName>
    </submittedName>
</protein>
<gene>
    <name evidence="1" type="ORF">SDRG_04109</name>
</gene>
<keyword evidence="2" id="KW-1185">Reference proteome</keyword>
<proteinExistence type="predicted"/>
<evidence type="ECO:0000313" key="2">
    <source>
        <dbReference type="Proteomes" id="UP000030762"/>
    </source>
</evidence>
<evidence type="ECO:0000313" key="1">
    <source>
        <dbReference type="EMBL" id="EQC38398.1"/>
    </source>
</evidence>
<organism evidence="1 2">
    <name type="scientific">Saprolegnia diclina (strain VS20)</name>
    <dbReference type="NCBI Taxonomy" id="1156394"/>
    <lineage>
        <taxon>Eukaryota</taxon>
        <taxon>Sar</taxon>
        <taxon>Stramenopiles</taxon>
        <taxon>Oomycota</taxon>
        <taxon>Saprolegniomycetes</taxon>
        <taxon>Saprolegniales</taxon>
        <taxon>Saprolegniaceae</taxon>
        <taxon>Saprolegnia</taxon>
    </lineage>
</organism>
<accession>T0S0E6</accession>
<dbReference type="InParanoid" id="T0S0E6"/>
<dbReference type="Proteomes" id="UP000030762">
    <property type="component" value="Unassembled WGS sequence"/>
</dbReference>
<dbReference type="AlphaFoldDB" id="T0S0E6"/>
<name>T0S0E6_SAPDV</name>
<dbReference type="VEuPathDB" id="FungiDB:SDRG_04109"/>
<sequence>MALDWPAVQARASDDAIVLLDQSSGAMVVLTMTVVVGNVGFEVSCAHTTAPVAASRAAMLDFDDADEDDETAAQERDGVASLPMALQLHVQASSSKRRKTVSKVVESITKKLQTLNKDLASLSLATDFVVNGDVASDGARALARLPSRACCMDAVWLTLRSYGDVLMVVLDFEGLGSFERSMQEDTLLSALNVAISQRTIDAIGQLNMNAKDINPNEAESVIDEFKTKLKSPLRTPRPTTLSLSCTSTA</sequence>
<dbReference type="EMBL" id="JH767141">
    <property type="protein sequence ID" value="EQC38398.1"/>
    <property type="molecule type" value="Genomic_DNA"/>
</dbReference>